<proteinExistence type="predicted"/>
<name>A0ABN8QI99_9CNID</name>
<keyword evidence="2" id="KW-1185">Reference proteome</keyword>
<dbReference type="Proteomes" id="UP001159427">
    <property type="component" value="Unassembled WGS sequence"/>
</dbReference>
<accession>A0ABN8QI99</accession>
<comment type="caution">
    <text evidence="1">The sequence shown here is derived from an EMBL/GenBank/DDBJ whole genome shotgun (WGS) entry which is preliminary data.</text>
</comment>
<reference evidence="1 2" key="1">
    <citation type="submission" date="2022-05" db="EMBL/GenBank/DDBJ databases">
        <authorList>
            <consortium name="Genoscope - CEA"/>
            <person name="William W."/>
        </authorList>
    </citation>
    <scope>NUCLEOTIDE SEQUENCE [LARGE SCALE GENOMIC DNA]</scope>
</reference>
<evidence type="ECO:0000313" key="2">
    <source>
        <dbReference type="Proteomes" id="UP001159427"/>
    </source>
</evidence>
<organism evidence="1 2">
    <name type="scientific">Porites evermanni</name>
    <dbReference type="NCBI Taxonomy" id="104178"/>
    <lineage>
        <taxon>Eukaryota</taxon>
        <taxon>Metazoa</taxon>
        <taxon>Cnidaria</taxon>
        <taxon>Anthozoa</taxon>
        <taxon>Hexacorallia</taxon>
        <taxon>Scleractinia</taxon>
        <taxon>Fungiina</taxon>
        <taxon>Poritidae</taxon>
        <taxon>Porites</taxon>
    </lineage>
</organism>
<dbReference type="EMBL" id="CALNXI010001330">
    <property type="protein sequence ID" value="CAH3165115.1"/>
    <property type="molecule type" value="Genomic_DNA"/>
</dbReference>
<protein>
    <submittedName>
        <fullName evidence="1">Uncharacterized protein</fullName>
    </submittedName>
</protein>
<sequence length="326" mass="37159">LLVPAITEHVTTQEERDLLELPVRLGGLGLVNPARTASQEYEASVKITGPLARQIVKQAHEPPDETEIKTLQASARREKDELLKMQCEQVRESLPSKTECAVELATEKGALNWLTVIPIKEMNFNLSKREFRDAVKLRHNEIRDLEAEMLRMVCTDVETEPVLQDITGEEINRGANKAPDARLDVHVRGFWDRQQSAFFDVRVFHPNADSYRELSPKQIFQLHENEKKRQYSRRVLEAEQGTFTPLVFTSTGGMADECKRFHSRLAELLALKKGDDYATTISWIRAKVSFAILRSALLCLRGTRRMRRAVNISDIDITPESAQARI</sequence>
<gene>
    <name evidence="1" type="ORF">PEVE_00005220</name>
</gene>
<evidence type="ECO:0000313" key="1">
    <source>
        <dbReference type="EMBL" id="CAH3165115.1"/>
    </source>
</evidence>
<feature type="non-terminal residue" evidence="1">
    <location>
        <position position="1"/>
    </location>
</feature>